<accession>A0A430HJU5</accession>
<gene>
    <name evidence="2" type="ORF">EJB06_15820</name>
</gene>
<comment type="caution">
    <text evidence="2">The sequence shown here is derived from an EMBL/GenBank/DDBJ whole genome shotgun (WGS) entry which is preliminary data.</text>
</comment>
<protein>
    <submittedName>
        <fullName evidence="2">Uncharacterized protein</fullName>
    </submittedName>
</protein>
<dbReference type="EMBL" id="RXLQ01000008">
    <property type="protein sequence ID" value="RSZ57798.1"/>
    <property type="molecule type" value="Genomic_DNA"/>
</dbReference>
<feature type="transmembrane region" description="Helical" evidence="1">
    <location>
        <begin position="34"/>
        <end position="52"/>
    </location>
</feature>
<keyword evidence="3" id="KW-1185">Reference proteome</keyword>
<evidence type="ECO:0000313" key="2">
    <source>
        <dbReference type="EMBL" id="RSZ57798.1"/>
    </source>
</evidence>
<name>A0A430HJU5_9BURK</name>
<dbReference type="Proteomes" id="UP000278085">
    <property type="component" value="Unassembled WGS sequence"/>
</dbReference>
<organism evidence="2 3">
    <name type="scientific">Massilia atriviolacea</name>
    <dbReference type="NCBI Taxonomy" id="2495579"/>
    <lineage>
        <taxon>Bacteria</taxon>
        <taxon>Pseudomonadati</taxon>
        <taxon>Pseudomonadota</taxon>
        <taxon>Betaproteobacteria</taxon>
        <taxon>Burkholderiales</taxon>
        <taxon>Oxalobacteraceae</taxon>
        <taxon>Telluria group</taxon>
        <taxon>Massilia</taxon>
    </lineage>
</organism>
<keyword evidence="1" id="KW-1133">Transmembrane helix</keyword>
<evidence type="ECO:0000256" key="1">
    <source>
        <dbReference type="SAM" id="Phobius"/>
    </source>
</evidence>
<keyword evidence="1" id="KW-0472">Membrane</keyword>
<dbReference type="AlphaFoldDB" id="A0A430HJU5"/>
<proteinExistence type="predicted"/>
<keyword evidence="1" id="KW-0812">Transmembrane</keyword>
<evidence type="ECO:0000313" key="3">
    <source>
        <dbReference type="Proteomes" id="UP000278085"/>
    </source>
</evidence>
<dbReference type="RefSeq" id="WP_126075011.1">
    <property type="nucleotide sequence ID" value="NZ_CP051166.1"/>
</dbReference>
<reference evidence="2 3" key="1">
    <citation type="submission" date="2018-12" db="EMBL/GenBank/DDBJ databases">
        <authorList>
            <person name="Yang E."/>
        </authorList>
    </citation>
    <scope>NUCLEOTIDE SEQUENCE [LARGE SCALE GENOMIC DNA]</scope>
    <source>
        <strain evidence="2 3">SOD</strain>
    </source>
</reference>
<sequence length="69" mass="7452">MLSKLMIAAGAFLMILGGMYVGQRIEGEMSTPSIIAFAIGIICLSQAPVIALRQRVRELESKLDQKASN</sequence>